<reference evidence="5" key="2">
    <citation type="submission" date="2018-12" db="EMBL/GenBank/DDBJ databases">
        <title>Maribacter lutimaris sp. nov., isolated from marine sediment.</title>
        <authorList>
            <person name="Kim K.K."/>
        </authorList>
    </citation>
    <scope>NUCLEOTIDE SEQUENCE [LARGE SCALE GENOMIC DNA]</scope>
    <source>
        <strain evidence="5">PoM-212</strain>
    </source>
</reference>
<dbReference type="RefSeq" id="WP_125223513.1">
    <property type="nucleotide sequence ID" value="NZ_QUSX01000002.1"/>
</dbReference>
<reference evidence="5" key="1">
    <citation type="submission" date="2018-08" db="EMBL/GenBank/DDBJ databases">
        <authorList>
            <person name="Khan S.A."/>
            <person name="J S.E."/>
        </authorList>
    </citation>
    <scope>NUCLEOTIDE SEQUENCE [LARGE SCALE GENOMIC DNA]</scope>
    <source>
        <strain evidence="5">PoM-212</strain>
    </source>
</reference>
<feature type="domain" description="AMP-dependent synthetase/ligase" evidence="3">
    <location>
        <begin position="47"/>
        <end position="206"/>
    </location>
</feature>
<keyword evidence="2 4" id="KW-0436">Ligase</keyword>
<dbReference type="InterPro" id="IPR000873">
    <property type="entry name" value="AMP-dep_synth/lig_dom"/>
</dbReference>
<dbReference type="OrthoDB" id="8870348at2"/>
<protein>
    <submittedName>
        <fullName evidence="4">O-succinylbenzoic acid--CoA ligase</fullName>
    </submittedName>
</protein>
<dbReference type="Proteomes" id="UP000286990">
    <property type="component" value="Unassembled WGS sequence"/>
</dbReference>
<comment type="caution">
    <text evidence="4">The sequence shown here is derived from an EMBL/GenBank/DDBJ whole genome shotgun (WGS) entry which is preliminary data.</text>
</comment>
<dbReference type="Gene3D" id="3.30.300.30">
    <property type="match status" value="1"/>
</dbReference>
<evidence type="ECO:0000259" key="3">
    <source>
        <dbReference type="Pfam" id="PF00501"/>
    </source>
</evidence>
<dbReference type="InterPro" id="IPR045851">
    <property type="entry name" value="AMP-bd_C_sf"/>
</dbReference>
<dbReference type="PANTHER" id="PTHR43201">
    <property type="entry name" value="ACYL-COA SYNTHETASE"/>
    <property type="match status" value="1"/>
</dbReference>
<evidence type="ECO:0000313" key="5">
    <source>
        <dbReference type="Proteomes" id="UP000286990"/>
    </source>
</evidence>
<dbReference type="Gene3D" id="3.40.50.12780">
    <property type="entry name" value="N-terminal domain of ligase-like"/>
    <property type="match status" value="1"/>
</dbReference>
<sequence>MPDIMVHPNFKIDGKLVSWDGISEIAQSFLKEGVPFKESIGRFILDWISPDDHIHVQTSGSTGNPKKISLLKKHMRNSALATGAYFNLQPGDTCLLCLPCDYIAGKMMLVRALVLGLDIYIAQPSTTPLKQIHTPAKFRFCAMVPMQVQASLDDIERIDTLITGGAALPKETASILAQMRTKCFETYGMTETITHVAIKEITEESDQPFRALPNVYFSLDERECLVVKAPGIASENIVTNDRVALLSDSAFIWLGRHDNVINSGGVKLFPESIEEKLSAFMENPFIIAGMPDERLGQKLVLIIESDSLSTWHLPNLHEINSLEPFERPKDILYLPTFIRTKNGKIQRELTLQKAIINQ</sequence>
<organism evidence="4 5">
    <name type="scientific">Maribacter algicola</name>
    <dbReference type="NCBI Taxonomy" id="2498892"/>
    <lineage>
        <taxon>Bacteria</taxon>
        <taxon>Pseudomonadati</taxon>
        <taxon>Bacteroidota</taxon>
        <taxon>Flavobacteriia</taxon>
        <taxon>Flavobacteriales</taxon>
        <taxon>Flavobacteriaceae</taxon>
        <taxon>Maribacter</taxon>
    </lineage>
</organism>
<dbReference type="PANTHER" id="PTHR43201:SF5">
    <property type="entry name" value="MEDIUM-CHAIN ACYL-COA LIGASE ACSF2, MITOCHONDRIAL"/>
    <property type="match status" value="1"/>
</dbReference>
<evidence type="ECO:0000256" key="2">
    <source>
        <dbReference type="ARBA" id="ARBA00022598"/>
    </source>
</evidence>
<dbReference type="GO" id="GO:0031956">
    <property type="term" value="F:medium-chain fatty acid-CoA ligase activity"/>
    <property type="evidence" value="ECO:0007669"/>
    <property type="project" value="TreeGrafter"/>
</dbReference>
<name>A0A3R8Q3A3_9FLAO</name>
<dbReference type="Pfam" id="PF00501">
    <property type="entry name" value="AMP-binding"/>
    <property type="match status" value="1"/>
</dbReference>
<accession>A0A3R8Q3A3</accession>
<comment type="similarity">
    <text evidence="1">Belongs to the ATP-dependent AMP-binding enzyme family.</text>
</comment>
<keyword evidence="5" id="KW-1185">Reference proteome</keyword>
<dbReference type="GO" id="GO:0006631">
    <property type="term" value="P:fatty acid metabolic process"/>
    <property type="evidence" value="ECO:0007669"/>
    <property type="project" value="TreeGrafter"/>
</dbReference>
<dbReference type="EMBL" id="QUSX01000002">
    <property type="protein sequence ID" value="RRQ48789.1"/>
    <property type="molecule type" value="Genomic_DNA"/>
</dbReference>
<evidence type="ECO:0000313" key="4">
    <source>
        <dbReference type="EMBL" id="RRQ48789.1"/>
    </source>
</evidence>
<proteinExistence type="inferred from homology"/>
<evidence type="ECO:0000256" key="1">
    <source>
        <dbReference type="ARBA" id="ARBA00006432"/>
    </source>
</evidence>
<dbReference type="InterPro" id="IPR042099">
    <property type="entry name" value="ANL_N_sf"/>
</dbReference>
<dbReference type="SUPFAM" id="SSF56801">
    <property type="entry name" value="Acetyl-CoA synthetase-like"/>
    <property type="match status" value="1"/>
</dbReference>
<dbReference type="AlphaFoldDB" id="A0A3R8Q3A3"/>
<gene>
    <name evidence="4" type="ORF">DZC72_14050</name>
</gene>